<dbReference type="EMBL" id="CAJOBA010030856">
    <property type="protein sequence ID" value="CAF3956885.1"/>
    <property type="molecule type" value="Genomic_DNA"/>
</dbReference>
<dbReference type="AlphaFoldDB" id="A0A815F3M3"/>
<proteinExistence type="inferred from homology"/>
<dbReference type="PRINTS" id="PR00178">
    <property type="entry name" value="FATTYACIDBP"/>
</dbReference>
<dbReference type="Proteomes" id="UP000682733">
    <property type="component" value="Unassembled WGS sequence"/>
</dbReference>
<dbReference type="InterPro" id="IPR012674">
    <property type="entry name" value="Calycin"/>
</dbReference>
<dbReference type="OrthoDB" id="412780at2759"/>
<dbReference type="EMBL" id="CAJNOK010011871">
    <property type="protein sequence ID" value="CAF1150576.1"/>
    <property type="molecule type" value="Genomic_DNA"/>
</dbReference>
<evidence type="ECO:0000313" key="7">
    <source>
        <dbReference type="EMBL" id="CAF4165447.1"/>
    </source>
</evidence>
<protein>
    <recommendedName>
        <fullName evidence="3">Lipocalin/cytosolic fatty-acid binding domain-containing protein</fullName>
    </recommendedName>
</protein>
<dbReference type="CDD" id="cd00742">
    <property type="entry name" value="FABP"/>
    <property type="match status" value="1"/>
</dbReference>
<evidence type="ECO:0000313" key="6">
    <source>
        <dbReference type="EMBL" id="CAF3956885.1"/>
    </source>
</evidence>
<evidence type="ECO:0000256" key="2">
    <source>
        <dbReference type="ARBA" id="ARBA00023121"/>
    </source>
</evidence>
<evidence type="ECO:0000313" key="5">
    <source>
        <dbReference type="EMBL" id="CAF1320326.1"/>
    </source>
</evidence>
<comment type="caution">
    <text evidence="5">The sequence shown here is derived from an EMBL/GenBank/DDBJ whole genome shotgun (WGS) entry which is preliminary data.</text>
</comment>
<reference evidence="5" key="1">
    <citation type="submission" date="2021-02" db="EMBL/GenBank/DDBJ databases">
        <authorList>
            <person name="Nowell W R."/>
        </authorList>
    </citation>
    <scope>NUCLEOTIDE SEQUENCE</scope>
</reference>
<comment type="similarity">
    <text evidence="1">Belongs to the calycin superfamily. Fatty-acid binding protein (FABP) family.</text>
</comment>
<dbReference type="Proteomes" id="UP000681722">
    <property type="component" value="Unassembled WGS sequence"/>
</dbReference>
<evidence type="ECO:0000256" key="1">
    <source>
        <dbReference type="ARBA" id="ARBA00008390"/>
    </source>
</evidence>
<dbReference type="InterPro" id="IPR000566">
    <property type="entry name" value="Lipocln_cytosolic_FA-bd_dom"/>
</dbReference>
<feature type="domain" description="Lipocalin/cytosolic fatty-acid binding" evidence="3">
    <location>
        <begin position="12"/>
        <end position="138"/>
    </location>
</feature>
<dbReference type="GO" id="GO:0008289">
    <property type="term" value="F:lipid binding"/>
    <property type="evidence" value="ECO:0007669"/>
    <property type="project" value="UniProtKB-KW"/>
</dbReference>
<keyword evidence="8" id="KW-1185">Reference proteome</keyword>
<dbReference type="PANTHER" id="PTHR11955">
    <property type="entry name" value="FATTY ACID BINDING PROTEIN"/>
    <property type="match status" value="1"/>
</dbReference>
<evidence type="ECO:0000313" key="8">
    <source>
        <dbReference type="Proteomes" id="UP000663829"/>
    </source>
</evidence>
<sequence length="140" mass="15876">MASGNGVEALKGTWDYVDGENFEDFLKEVGVGMVMRKVAKNVKPRLTISEKDGKWTLRSESTLKTTTTEFIPGVEFTETTADGQEVTGTVRFENGKWIQMMRDKNGKETVVTRFINDQGQQHVTMDCGKVKAYRLFKRIE</sequence>
<dbReference type="InterPro" id="IPR031259">
    <property type="entry name" value="ILBP"/>
</dbReference>
<dbReference type="InterPro" id="IPR000463">
    <property type="entry name" value="Fatty_acid-bd"/>
</dbReference>
<name>A0A815F3M3_9BILA</name>
<dbReference type="Proteomes" id="UP000677228">
    <property type="component" value="Unassembled WGS sequence"/>
</dbReference>
<evidence type="ECO:0000259" key="3">
    <source>
        <dbReference type="Pfam" id="PF00061"/>
    </source>
</evidence>
<dbReference type="Proteomes" id="UP000663829">
    <property type="component" value="Unassembled WGS sequence"/>
</dbReference>
<dbReference type="EMBL" id="CAJNOQ010013370">
    <property type="protein sequence ID" value="CAF1320326.1"/>
    <property type="molecule type" value="Genomic_DNA"/>
</dbReference>
<dbReference type="EMBL" id="CAJOBC010047290">
    <property type="protein sequence ID" value="CAF4165447.1"/>
    <property type="molecule type" value="Genomic_DNA"/>
</dbReference>
<keyword evidence="2" id="KW-0446">Lipid-binding</keyword>
<dbReference type="Pfam" id="PF00061">
    <property type="entry name" value="Lipocalin"/>
    <property type="match status" value="1"/>
</dbReference>
<gene>
    <name evidence="5" type="ORF">GPM918_LOCUS29441</name>
    <name evidence="4" type="ORF">OVA965_LOCUS21582</name>
    <name evidence="7" type="ORF">SRO942_LOCUS30020</name>
    <name evidence="6" type="ORF">TMI583_LOCUS22265</name>
</gene>
<accession>A0A815F3M3</accession>
<dbReference type="SUPFAM" id="SSF50814">
    <property type="entry name" value="Lipocalins"/>
    <property type="match status" value="1"/>
</dbReference>
<evidence type="ECO:0000313" key="4">
    <source>
        <dbReference type="EMBL" id="CAF1150576.1"/>
    </source>
</evidence>
<organism evidence="5 8">
    <name type="scientific">Didymodactylos carnosus</name>
    <dbReference type="NCBI Taxonomy" id="1234261"/>
    <lineage>
        <taxon>Eukaryota</taxon>
        <taxon>Metazoa</taxon>
        <taxon>Spiralia</taxon>
        <taxon>Gnathifera</taxon>
        <taxon>Rotifera</taxon>
        <taxon>Eurotatoria</taxon>
        <taxon>Bdelloidea</taxon>
        <taxon>Philodinida</taxon>
        <taxon>Philodinidae</taxon>
        <taxon>Didymodactylos</taxon>
    </lineage>
</organism>
<dbReference type="Gene3D" id="2.40.128.20">
    <property type="match status" value="1"/>
</dbReference>